<dbReference type="EMBL" id="CAADFE010000074">
    <property type="protein sequence ID" value="VFJ75391.1"/>
    <property type="molecule type" value="Genomic_DNA"/>
</dbReference>
<feature type="transmembrane region" description="Helical" evidence="1">
    <location>
        <begin position="20"/>
        <end position="41"/>
    </location>
</feature>
<proteinExistence type="predicted"/>
<reference evidence="2" key="1">
    <citation type="submission" date="2019-02" db="EMBL/GenBank/DDBJ databases">
        <authorList>
            <person name="Gruber-Vodicka R. H."/>
            <person name="Seah K. B. B."/>
        </authorList>
    </citation>
    <scope>NUCLEOTIDE SEQUENCE</scope>
    <source>
        <strain evidence="2">BECK_BZ131</strain>
    </source>
</reference>
<keyword evidence="1" id="KW-0812">Transmembrane</keyword>
<keyword evidence="1" id="KW-1133">Transmembrane helix</keyword>
<name>A0A450TZJ0_9GAMM</name>
<accession>A0A450TZJ0</accession>
<gene>
    <name evidence="2" type="ORF">BECKFW1821C_GA0114237_107411</name>
</gene>
<dbReference type="AlphaFoldDB" id="A0A450TZJ0"/>
<organism evidence="2">
    <name type="scientific">Candidatus Kentrum sp. FW</name>
    <dbReference type="NCBI Taxonomy" id="2126338"/>
    <lineage>
        <taxon>Bacteria</taxon>
        <taxon>Pseudomonadati</taxon>
        <taxon>Pseudomonadota</taxon>
        <taxon>Gammaproteobacteria</taxon>
        <taxon>Candidatus Kentrum</taxon>
    </lineage>
</organism>
<evidence type="ECO:0000313" key="2">
    <source>
        <dbReference type="EMBL" id="VFJ75391.1"/>
    </source>
</evidence>
<keyword evidence="1" id="KW-0472">Membrane</keyword>
<sequence>MHMLGENHMPRENQASVIGLFYGRSWLWLALVYLRLAYTLFSSNDPVKIDRAADLIKTLSAFFIGTATCVMT</sequence>
<evidence type="ECO:0000256" key="1">
    <source>
        <dbReference type="SAM" id="Phobius"/>
    </source>
</evidence>
<protein>
    <submittedName>
        <fullName evidence="2">Uncharacterized protein</fullName>
    </submittedName>
</protein>